<evidence type="ECO:0000313" key="2">
    <source>
        <dbReference type="Proteomes" id="UP000009875"/>
    </source>
</evidence>
<dbReference type="AlphaFoldDB" id="K9EA31"/>
<name>K9EA31_9LACT</name>
<comment type="caution">
    <text evidence="1">The sequence shown here is derived from an EMBL/GenBank/DDBJ whole genome shotgun (WGS) entry which is preliminary data.</text>
</comment>
<proteinExistence type="predicted"/>
<keyword evidence="2" id="KW-1185">Reference proteome</keyword>
<dbReference type="eggNOG" id="ENOG50333XD">
    <property type="taxonomic scope" value="Bacteria"/>
</dbReference>
<evidence type="ECO:0000313" key="1">
    <source>
        <dbReference type="EMBL" id="EKU94079.1"/>
    </source>
</evidence>
<accession>K9EA31</accession>
<dbReference type="RefSeq" id="WP_003776815.1">
    <property type="nucleotide sequence ID" value="NZ_JH992957.1"/>
</dbReference>
<sequence length="163" mass="18620">MSLITEKFKQLADDQNVKFKDRVVEQPIKNKDGEEVTQKQHAFQTGLQVNKDKVVPCSVIIQESPSDRVNYQITYNRIGYVTDRNKIGSVLEELNELNRVRSGYYHFAISKDGELIMRNLGITGEDVRPLINTFVFGARILRALYQELDQISGLDLSQSNQAN</sequence>
<reference evidence="1 2" key="1">
    <citation type="submission" date="2012-09" db="EMBL/GenBank/DDBJ databases">
        <title>The Genome Sequence of Alloiococcus otitis ATCC 51267.</title>
        <authorList>
            <consortium name="The Broad Institute Genome Sequencing Platform"/>
            <person name="Earl A."/>
            <person name="Ward D."/>
            <person name="Feldgarden M."/>
            <person name="Gevers D."/>
            <person name="Huys G."/>
            <person name="Walker B."/>
            <person name="Young S.K."/>
            <person name="Zeng Q."/>
            <person name="Gargeya S."/>
            <person name="Fitzgerald M."/>
            <person name="Haas B."/>
            <person name="Abouelleil A."/>
            <person name="Alvarado L."/>
            <person name="Arachchi H.M."/>
            <person name="Berlin A.M."/>
            <person name="Chapman S.B."/>
            <person name="Goldberg J."/>
            <person name="Griggs A."/>
            <person name="Gujja S."/>
            <person name="Hansen M."/>
            <person name="Howarth C."/>
            <person name="Imamovic A."/>
            <person name="Larimer J."/>
            <person name="McCowen C."/>
            <person name="Montmayeur A."/>
            <person name="Murphy C."/>
            <person name="Neiman D."/>
            <person name="Pearson M."/>
            <person name="Priest M."/>
            <person name="Roberts A."/>
            <person name="Saif S."/>
            <person name="Shea T."/>
            <person name="Sisk P."/>
            <person name="Sykes S."/>
            <person name="Wortman J."/>
            <person name="Nusbaum C."/>
            <person name="Birren B."/>
        </authorList>
    </citation>
    <scope>NUCLEOTIDE SEQUENCE [LARGE SCALE GENOMIC DNA]</scope>
    <source>
        <strain evidence="1 2">ATCC 51267</strain>
    </source>
</reference>
<dbReference type="EMBL" id="AGXA01000005">
    <property type="protein sequence ID" value="EKU94079.1"/>
    <property type="molecule type" value="Genomic_DNA"/>
</dbReference>
<dbReference type="STRING" id="883081.HMPREF9698_00391"/>
<organism evidence="1 2">
    <name type="scientific">Alloiococcus otitis ATCC 51267</name>
    <dbReference type="NCBI Taxonomy" id="883081"/>
    <lineage>
        <taxon>Bacteria</taxon>
        <taxon>Bacillati</taxon>
        <taxon>Bacillota</taxon>
        <taxon>Bacilli</taxon>
        <taxon>Lactobacillales</taxon>
        <taxon>Carnobacteriaceae</taxon>
        <taxon>Alloiococcus</taxon>
    </lineage>
</organism>
<dbReference type="OrthoDB" id="2156382at2"/>
<protein>
    <submittedName>
        <fullName evidence="1">Uncharacterized protein</fullName>
    </submittedName>
</protein>
<gene>
    <name evidence="1" type="ORF">HMPREF9698_00391</name>
</gene>
<dbReference type="HOGENOM" id="CLU_1821283_0_0_9"/>
<dbReference type="Proteomes" id="UP000009875">
    <property type="component" value="Unassembled WGS sequence"/>
</dbReference>